<protein>
    <submittedName>
        <fullName evidence="2">HDOD domain-containing protein</fullName>
    </submittedName>
</protein>
<dbReference type="InterPro" id="IPR013976">
    <property type="entry name" value="HDOD"/>
</dbReference>
<feature type="domain" description="HDOD" evidence="1">
    <location>
        <begin position="193"/>
        <end position="377"/>
    </location>
</feature>
<dbReference type="RefSeq" id="WP_341567404.1">
    <property type="nucleotide sequence ID" value="NZ_JBAKAR010000008.1"/>
</dbReference>
<dbReference type="Pfam" id="PF08668">
    <property type="entry name" value="HDOD"/>
    <property type="match status" value="1"/>
</dbReference>
<evidence type="ECO:0000313" key="2">
    <source>
        <dbReference type="EMBL" id="MEL0613707.1"/>
    </source>
</evidence>
<evidence type="ECO:0000313" key="3">
    <source>
        <dbReference type="Proteomes" id="UP001379949"/>
    </source>
</evidence>
<dbReference type="EMBL" id="JBAKAR010000008">
    <property type="protein sequence ID" value="MEL0613707.1"/>
    <property type="molecule type" value="Genomic_DNA"/>
</dbReference>
<dbReference type="SUPFAM" id="SSF109604">
    <property type="entry name" value="HD-domain/PDEase-like"/>
    <property type="match status" value="1"/>
</dbReference>
<dbReference type="PROSITE" id="PS51833">
    <property type="entry name" value="HDOD"/>
    <property type="match status" value="1"/>
</dbReference>
<organism evidence="2 3">
    <name type="scientific">Marinomonas arenicola</name>
    <dbReference type="NCBI Taxonomy" id="569601"/>
    <lineage>
        <taxon>Bacteria</taxon>
        <taxon>Pseudomonadati</taxon>
        <taxon>Pseudomonadota</taxon>
        <taxon>Gammaproteobacteria</taxon>
        <taxon>Oceanospirillales</taxon>
        <taxon>Oceanospirillaceae</taxon>
        <taxon>Marinomonas</taxon>
    </lineage>
</organism>
<dbReference type="Gene3D" id="1.10.3210.10">
    <property type="entry name" value="Hypothetical protein af1432"/>
    <property type="match status" value="1"/>
</dbReference>
<reference evidence="2 3" key="1">
    <citation type="submission" date="2024-02" db="EMBL/GenBank/DDBJ databases">
        <title>Bacteria isolated from the canopy kelp, Nereocystis luetkeana.</title>
        <authorList>
            <person name="Pfister C.A."/>
            <person name="Younker I.T."/>
            <person name="Light S.H."/>
        </authorList>
    </citation>
    <scope>NUCLEOTIDE SEQUENCE [LARGE SCALE GENOMIC DNA]</scope>
    <source>
        <strain evidence="2 3">TI.4.07</strain>
    </source>
</reference>
<evidence type="ECO:0000259" key="1">
    <source>
        <dbReference type="PROSITE" id="PS51833"/>
    </source>
</evidence>
<comment type="caution">
    <text evidence="2">The sequence shown here is derived from an EMBL/GenBank/DDBJ whole genome shotgun (WGS) entry which is preliminary data.</text>
</comment>
<dbReference type="Proteomes" id="UP001379949">
    <property type="component" value="Unassembled WGS sequence"/>
</dbReference>
<proteinExistence type="predicted"/>
<accession>A0ABU9G9Q2</accession>
<sequence>MISNNFLFSRQAVVDSKLSVKANNLFHLNNMEQEKKDSFLSLLFTDLSIVDVIKHQPIFITVSIHEVEHLPTPPSALRFVLFFDAAELVPERDSDRLSGLRLDGYQLGLTNFSLKFFGTPFFDYFSFVELSLNKYDVSHVLHVDRHQALAHKDIWISHIKTQEQHQEIDTHTHASWFSGDFLSQSVPVKGSNVPGYRLILIDLLTRLQDGRSSIRDISAAIEKDVTLSYRVLKLTKSVMYHRQFNVHNVQRAIEIIGIKDLIKWVTLAMFSSIDGKPDCLFSMAVNRACLCDGIAKAIYPKLEGAFLVGLFSYLPSFFDSPMEEILKDLPLDESLVVALRHHQGHLGSILAVAKNYESGCWEKIPFEQLAQKSLSSNQLRQVYIDSLKAAKEIYQI</sequence>
<dbReference type="PANTHER" id="PTHR33525">
    <property type="match status" value="1"/>
</dbReference>
<name>A0ABU9G9Q2_9GAMM</name>
<dbReference type="PANTHER" id="PTHR33525:SF4">
    <property type="entry name" value="CYCLIC DI-GMP PHOSPHODIESTERASE CDGJ"/>
    <property type="match status" value="1"/>
</dbReference>
<gene>
    <name evidence="2" type="ORF">V6242_11170</name>
</gene>
<keyword evidence="3" id="KW-1185">Reference proteome</keyword>
<dbReference type="InterPro" id="IPR052340">
    <property type="entry name" value="RNase_Y/CdgJ"/>
</dbReference>